<dbReference type="FunFam" id="2.60.40.10:FF:000495">
    <property type="entry name" value="Periplasmic beta-glucosidase"/>
    <property type="match status" value="1"/>
</dbReference>
<dbReference type="GO" id="GO:0005975">
    <property type="term" value="P:carbohydrate metabolic process"/>
    <property type="evidence" value="ECO:0007669"/>
    <property type="project" value="InterPro"/>
</dbReference>
<evidence type="ECO:0000313" key="9">
    <source>
        <dbReference type="Proteomes" id="UP000635606"/>
    </source>
</evidence>
<dbReference type="PANTHER" id="PTHR42715">
    <property type="entry name" value="BETA-GLUCOSIDASE"/>
    <property type="match status" value="1"/>
</dbReference>
<feature type="domain" description="Fibronectin type III-like" evidence="7">
    <location>
        <begin position="566"/>
        <end position="636"/>
    </location>
</feature>
<dbReference type="PRINTS" id="PR00133">
    <property type="entry name" value="GLHYDRLASE3"/>
</dbReference>
<dbReference type="Pfam" id="PF01915">
    <property type="entry name" value="Glyco_hydro_3_C"/>
    <property type="match status" value="1"/>
</dbReference>
<proteinExistence type="inferred from homology"/>
<dbReference type="InterPro" id="IPR019800">
    <property type="entry name" value="Glyco_hydro_3_AS"/>
</dbReference>
<evidence type="ECO:0000256" key="2">
    <source>
        <dbReference type="ARBA" id="ARBA00022801"/>
    </source>
</evidence>
<dbReference type="InterPro" id="IPR002772">
    <property type="entry name" value="Glyco_hydro_3_C"/>
</dbReference>
<dbReference type="Proteomes" id="UP000635606">
    <property type="component" value="Unassembled WGS sequence"/>
</dbReference>
<evidence type="ECO:0000256" key="6">
    <source>
        <dbReference type="RuleBase" id="RU361161"/>
    </source>
</evidence>
<evidence type="ECO:0000313" key="8">
    <source>
        <dbReference type="EMBL" id="GIJ68397.1"/>
    </source>
</evidence>
<dbReference type="Pfam" id="PF00933">
    <property type="entry name" value="Glyco_hydro_3"/>
    <property type="match status" value="1"/>
</dbReference>
<evidence type="ECO:0000256" key="5">
    <source>
        <dbReference type="ARBA" id="ARBA00074219"/>
    </source>
</evidence>
<comment type="similarity">
    <text evidence="1 6">Belongs to the glycosyl hydrolase 3 family.</text>
</comment>
<sequence>MLTTEQQAALTSGHDMWHTSAVGDLPSITVTDGPHGVRKQAADAKDLITGEPATCFPPAVALGSSWDPELVHRVGVALGEEARAMGVSVLLGPGINLKRSPLGGRNFEYYAEDPLLTGILAVEWVKGLQSQGVGASLKHFAVNSQETDRMRVSADVDERTLRELYLHAFQRVVEQAQPWTVMCAYNRVNGVYASEHRWLLTEVLRDEWGFEGLVVSDWGAVVDRVAAVAAGLDLTMPGPDEPGDRALVAAVADGSLDPAALETSAARVRALVDKALRHADPDATYDEAAHHALAREAAARSIVLLRNEGGLLPLSTSDTSVAVIGEIANTPRYQGGGSSQITPTRLDDALTEIRTLTSAEVTFAAGYAVDGGEDGALVAEAVEVAAAADVAVVFVGTAHETEGADRAGIDLPAGQLALVERIVAANPRTVVVLSNGAVVRTTPWDRAVPALVEGWLLGQAGGGALADVLFGVVNPSGRLSETIPHRLADHPSHLDFPGEAGHVRYGEGIHVGYRGFDAREQDVAYPFGFGLSYTTFAYGDATASIVDGDVEVRVAVTNTGDRDGREVVQVYAGLPGSKVRRAPRELKGFANVAVAAGATVEVTVRIPRADLAYWDPWLGRWAVEGGEYVLSVGASSRDVRTSVTVAVDGDDTRRPLTAGSTLQEWLDDPKGAEVLMNAWAAATAGGDDTGDGTGGNNQAAAALADPQVFMFLASLPLGRLTSFAGDQFGADAIDALVREANS</sequence>
<dbReference type="InterPro" id="IPR026891">
    <property type="entry name" value="Fn3-like"/>
</dbReference>
<dbReference type="InterPro" id="IPR013783">
    <property type="entry name" value="Ig-like_fold"/>
</dbReference>
<dbReference type="SMART" id="SM01217">
    <property type="entry name" value="Fn3_like"/>
    <property type="match status" value="1"/>
</dbReference>
<evidence type="ECO:0000256" key="4">
    <source>
        <dbReference type="ARBA" id="ARBA00058905"/>
    </source>
</evidence>
<evidence type="ECO:0000256" key="3">
    <source>
        <dbReference type="ARBA" id="ARBA00023277"/>
    </source>
</evidence>
<comment type="caution">
    <text evidence="8">The sequence shown here is derived from an EMBL/GenBank/DDBJ whole genome shotgun (WGS) entry which is preliminary data.</text>
</comment>
<dbReference type="InterPro" id="IPR050288">
    <property type="entry name" value="Cellulose_deg_GH3"/>
</dbReference>
<dbReference type="Gene3D" id="2.60.40.10">
    <property type="entry name" value="Immunoglobulins"/>
    <property type="match status" value="1"/>
</dbReference>
<dbReference type="InterPro" id="IPR036962">
    <property type="entry name" value="Glyco_hydro_3_N_sf"/>
</dbReference>
<protein>
    <recommendedName>
        <fullName evidence="5">Exo-alpha-(1-&gt;6)-L-arabinopyranosidase</fullName>
    </recommendedName>
</protein>
<dbReference type="AlphaFoldDB" id="A0A8J4EDW7"/>
<keyword evidence="6" id="KW-0326">Glycosidase</keyword>
<dbReference type="RefSeq" id="WP_203928348.1">
    <property type="nucleotide sequence ID" value="NZ_BOPH01000041.1"/>
</dbReference>
<dbReference type="Pfam" id="PF14310">
    <property type="entry name" value="Fn3-like"/>
    <property type="match status" value="1"/>
</dbReference>
<evidence type="ECO:0000259" key="7">
    <source>
        <dbReference type="SMART" id="SM01217"/>
    </source>
</evidence>
<dbReference type="GO" id="GO:0008422">
    <property type="term" value="F:beta-glucosidase activity"/>
    <property type="evidence" value="ECO:0007669"/>
    <property type="project" value="UniProtKB-ARBA"/>
</dbReference>
<keyword evidence="2 6" id="KW-0378">Hydrolase</keyword>
<dbReference type="EMBL" id="BOPH01000041">
    <property type="protein sequence ID" value="GIJ68397.1"/>
    <property type="molecule type" value="Genomic_DNA"/>
</dbReference>
<evidence type="ECO:0000256" key="1">
    <source>
        <dbReference type="ARBA" id="ARBA00005336"/>
    </source>
</evidence>
<keyword evidence="9" id="KW-1185">Reference proteome</keyword>
<dbReference type="PROSITE" id="PS00775">
    <property type="entry name" value="GLYCOSYL_HYDROL_F3"/>
    <property type="match status" value="1"/>
</dbReference>
<keyword evidence="3" id="KW-0119">Carbohydrate metabolism</keyword>
<comment type="function">
    <text evidence="4">Catalyzes the hydrolysis of a non-reducing terminal alpha-L-arabinopyranosidic linkage in ginsenoside Rb2 (alpha-L-arabinopyranosyl-(1-&gt;6)-alpha-D-glucopyranosyl) to release alpha-D-glucopyranosyl (Rd). It is not able to hydrolyze alpha-L-arabinofuranosyl-(1-&gt;6)-alpha-D-glucopyranosyl (Rc).</text>
</comment>
<reference evidence="8" key="1">
    <citation type="submission" date="2021-01" db="EMBL/GenBank/DDBJ databases">
        <title>Whole genome shotgun sequence of Virgisporangium ochraceum NBRC 16418.</title>
        <authorList>
            <person name="Komaki H."/>
            <person name="Tamura T."/>
        </authorList>
    </citation>
    <scope>NUCLEOTIDE SEQUENCE</scope>
    <source>
        <strain evidence="8">NBRC 16418</strain>
    </source>
</reference>
<dbReference type="InterPro" id="IPR036881">
    <property type="entry name" value="Glyco_hydro_3_C_sf"/>
</dbReference>
<dbReference type="SUPFAM" id="SSF51445">
    <property type="entry name" value="(Trans)glycosidases"/>
    <property type="match status" value="1"/>
</dbReference>
<dbReference type="InterPro" id="IPR017853">
    <property type="entry name" value="GH"/>
</dbReference>
<dbReference type="Gene3D" id="3.40.50.1700">
    <property type="entry name" value="Glycoside hydrolase family 3 C-terminal domain"/>
    <property type="match status" value="2"/>
</dbReference>
<organism evidence="8 9">
    <name type="scientific">Virgisporangium ochraceum</name>
    <dbReference type="NCBI Taxonomy" id="65505"/>
    <lineage>
        <taxon>Bacteria</taxon>
        <taxon>Bacillati</taxon>
        <taxon>Actinomycetota</taxon>
        <taxon>Actinomycetes</taxon>
        <taxon>Micromonosporales</taxon>
        <taxon>Micromonosporaceae</taxon>
        <taxon>Virgisporangium</taxon>
    </lineage>
</organism>
<dbReference type="InterPro" id="IPR001764">
    <property type="entry name" value="Glyco_hydro_3_N"/>
</dbReference>
<gene>
    <name evidence="8" type="ORF">Voc01_033140</name>
</gene>
<name>A0A8J4EDW7_9ACTN</name>
<dbReference type="PANTHER" id="PTHR42715:SF10">
    <property type="entry name" value="BETA-GLUCOSIDASE"/>
    <property type="match status" value="1"/>
</dbReference>
<dbReference type="Gene3D" id="3.20.20.300">
    <property type="entry name" value="Glycoside hydrolase, family 3, N-terminal domain"/>
    <property type="match status" value="2"/>
</dbReference>
<accession>A0A8J4EDW7</accession>
<dbReference type="SUPFAM" id="SSF52279">
    <property type="entry name" value="Beta-D-glucan exohydrolase, C-terminal domain"/>
    <property type="match status" value="1"/>
</dbReference>